<evidence type="ECO:0000256" key="2">
    <source>
        <dbReference type="ARBA" id="ARBA00004651"/>
    </source>
</evidence>
<evidence type="ECO:0000256" key="13">
    <source>
        <dbReference type="ARBA" id="ARBA00023136"/>
    </source>
</evidence>
<dbReference type="HAMAP" id="MF_00719">
    <property type="entry name" value="CobS"/>
    <property type="match status" value="1"/>
</dbReference>
<protein>
    <recommendedName>
        <fullName evidence="6 19">Adenosylcobinamide-GDP ribazoletransferase</fullName>
        <ecNumber evidence="5 19">2.7.8.26</ecNumber>
    </recommendedName>
    <alternativeName>
        <fullName evidence="16 19">Cobalamin synthase</fullName>
    </alternativeName>
    <alternativeName>
        <fullName evidence="15 19">Cobalamin-5'-phosphate synthase</fullName>
    </alternativeName>
</protein>
<sequence>MLNSMLSAILMYSRIPVPRPEWNEKNRRFSLCFFPLVGAVIGALVMGWRYICDVLETGDILYAAGAVGITVLITGGIHLDGFCDTCDARASWGDREKKLKILTDSHIGAFAAIKLGLYLILYTAVFTELRDVSAAAVVCVGYVLSRSLSGLAAVTFRAAKKEGSLHSFTAPADKKATAAVLVTVSVLAAAAMAVIAPAVGAAASVGALLTLLYYRHMAYKEFGGITGDLAGWFLQVCELVLAASAALTYRLMEVM</sequence>
<dbReference type="AlphaFoldDB" id="A0A315Y3Q7"/>
<evidence type="ECO:0000256" key="3">
    <source>
        <dbReference type="ARBA" id="ARBA00004663"/>
    </source>
</evidence>
<comment type="catalytic activity">
    <reaction evidence="18 19">
        <text>alpha-ribazole 5'-phosphate + adenosylcob(III)inamide-GDP = adenosylcob(III)alamin 5'-phosphate + GMP + H(+)</text>
        <dbReference type="Rhea" id="RHEA:23560"/>
        <dbReference type="ChEBI" id="CHEBI:15378"/>
        <dbReference type="ChEBI" id="CHEBI:57918"/>
        <dbReference type="ChEBI" id="CHEBI:58115"/>
        <dbReference type="ChEBI" id="CHEBI:60487"/>
        <dbReference type="ChEBI" id="CHEBI:60493"/>
        <dbReference type="EC" id="2.7.8.26"/>
    </reaction>
</comment>
<feature type="transmembrane region" description="Helical" evidence="19">
    <location>
        <begin position="176"/>
        <end position="209"/>
    </location>
</feature>
<organism evidence="20 21">
    <name type="scientific">Ruminococcus flavefaciens</name>
    <dbReference type="NCBI Taxonomy" id="1265"/>
    <lineage>
        <taxon>Bacteria</taxon>
        <taxon>Bacillati</taxon>
        <taxon>Bacillota</taxon>
        <taxon>Clostridia</taxon>
        <taxon>Eubacteriales</taxon>
        <taxon>Oscillospiraceae</taxon>
        <taxon>Ruminococcus</taxon>
    </lineage>
</organism>
<comment type="catalytic activity">
    <reaction evidence="17 19">
        <text>alpha-ribazole + adenosylcob(III)inamide-GDP = adenosylcob(III)alamin + GMP + H(+)</text>
        <dbReference type="Rhea" id="RHEA:16049"/>
        <dbReference type="ChEBI" id="CHEBI:10329"/>
        <dbReference type="ChEBI" id="CHEBI:15378"/>
        <dbReference type="ChEBI" id="CHEBI:18408"/>
        <dbReference type="ChEBI" id="CHEBI:58115"/>
        <dbReference type="ChEBI" id="CHEBI:60487"/>
        <dbReference type="EC" id="2.7.8.26"/>
    </reaction>
</comment>
<dbReference type="PANTHER" id="PTHR34148:SF1">
    <property type="entry name" value="ADENOSYLCOBINAMIDE-GDP RIBAZOLETRANSFERASE"/>
    <property type="match status" value="1"/>
</dbReference>
<evidence type="ECO:0000256" key="5">
    <source>
        <dbReference type="ARBA" id="ARBA00013200"/>
    </source>
</evidence>
<gene>
    <name evidence="19" type="primary">cobS</name>
    <name evidence="20" type="ORF">IE37_01133</name>
</gene>
<dbReference type="EMBL" id="QGDI01000003">
    <property type="protein sequence ID" value="PWJ14198.1"/>
    <property type="molecule type" value="Genomic_DNA"/>
</dbReference>
<dbReference type="GO" id="GO:0008818">
    <property type="term" value="F:cobalamin 5'-phosphate synthase activity"/>
    <property type="evidence" value="ECO:0007669"/>
    <property type="project" value="UniProtKB-UniRule"/>
</dbReference>
<dbReference type="GO" id="GO:0051073">
    <property type="term" value="F:adenosylcobinamide-GDP ribazoletransferase activity"/>
    <property type="evidence" value="ECO:0007669"/>
    <property type="project" value="UniProtKB-UniRule"/>
</dbReference>
<proteinExistence type="inferred from homology"/>
<dbReference type="OrthoDB" id="9794626at2"/>
<feature type="transmembrane region" description="Helical" evidence="19">
    <location>
        <begin position="107"/>
        <end position="126"/>
    </location>
</feature>
<evidence type="ECO:0000256" key="1">
    <source>
        <dbReference type="ARBA" id="ARBA00001946"/>
    </source>
</evidence>
<keyword evidence="11 19" id="KW-0460">Magnesium</keyword>
<keyword evidence="8 19" id="KW-0169">Cobalamin biosynthesis</keyword>
<keyword evidence="9 19" id="KW-0808">Transferase</keyword>
<comment type="subcellular location">
    <subcellularLocation>
        <location evidence="2 19">Cell membrane</location>
        <topology evidence="2 19">Multi-pass membrane protein</topology>
    </subcellularLocation>
</comment>
<comment type="similarity">
    <text evidence="4 19">Belongs to the CobS family.</text>
</comment>
<evidence type="ECO:0000256" key="12">
    <source>
        <dbReference type="ARBA" id="ARBA00022989"/>
    </source>
</evidence>
<dbReference type="RefSeq" id="WP_109725967.1">
    <property type="nucleotide sequence ID" value="NZ_QGDI01000003.1"/>
</dbReference>
<dbReference type="Proteomes" id="UP000245720">
    <property type="component" value="Unassembled WGS sequence"/>
</dbReference>
<comment type="cofactor">
    <cofactor evidence="1 19">
        <name>Mg(2+)</name>
        <dbReference type="ChEBI" id="CHEBI:18420"/>
    </cofactor>
</comment>
<evidence type="ECO:0000256" key="18">
    <source>
        <dbReference type="ARBA" id="ARBA00049504"/>
    </source>
</evidence>
<evidence type="ECO:0000256" key="17">
    <source>
        <dbReference type="ARBA" id="ARBA00048623"/>
    </source>
</evidence>
<accession>A0A315Y3Q7</accession>
<keyword evidence="13 19" id="KW-0472">Membrane</keyword>
<evidence type="ECO:0000256" key="14">
    <source>
        <dbReference type="ARBA" id="ARBA00025228"/>
    </source>
</evidence>
<comment type="caution">
    <text evidence="20">The sequence shown here is derived from an EMBL/GenBank/DDBJ whole genome shotgun (WGS) entry which is preliminary data.</text>
</comment>
<reference evidence="20 21" key="1">
    <citation type="submission" date="2018-05" db="EMBL/GenBank/DDBJ databases">
        <title>The Hungate 1000. A catalogue of reference genomes from the rumen microbiome.</title>
        <authorList>
            <person name="Kelly W."/>
        </authorList>
    </citation>
    <scope>NUCLEOTIDE SEQUENCE [LARGE SCALE GENOMIC DNA]</scope>
    <source>
        <strain evidence="20 21">SAb67</strain>
    </source>
</reference>
<evidence type="ECO:0000256" key="6">
    <source>
        <dbReference type="ARBA" id="ARBA00015850"/>
    </source>
</evidence>
<evidence type="ECO:0000256" key="19">
    <source>
        <dbReference type="HAMAP-Rule" id="MF_00719"/>
    </source>
</evidence>
<evidence type="ECO:0000256" key="10">
    <source>
        <dbReference type="ARBA" id="ARBA00022692"/>
    </source>
</evidence>
<keyword evidence="10 19" id="KW-0812">Transmembrane</keyword>
<dbReference type="UniPathway" id="UPA00148">
    <property type="reaction ID" value="UER00238"/>
</dbReference>
<evidence type="ECO:0000313" key="21">
    <source>
        <dbReference type="Proteomes" id="UP000245720"/>
    </source>
</evidence>
<name>A0A315Y3Q7_RUMFL</name>
<evidence type="ECO:0000256" key="11">
    <source>
        <dbReference type="ARBA" id="ARBA00022842"/>
    </source>
</evidence>
<feature type="transmembrane region" description="Helical" evidence="19">
    <location>
        <begin position="60"/>
        <end position="79"/>
    </location>
</feature>
<dbReference type="NCBIfam" id="TIGR00317">
    <property type="entry name" value="cobS"/>
    <property type="match status" value="1"/>
</dbReference>
<evidence type="ECO:0000256" key="16">
    <source>
        <dbReference type="ARBA" id="ARBA00032853"/>
    </source>
</evidence>
<dbReference type="Pfam" id="PF02654">
    <property type="entry name" value="CobS"/>
    <property type="match status" value="1"/>
</dbReference>
<evidence type="ECO:0000256" key="7">
    <source>
        <dbReference type="ARBA" id="ARBA00022475"/>
    </source>
</evidence>
<keyword evidence="12 19" id="KW-1133">Transmembrane helix</keyword>
<evidence type="ECO:0000256" key="9">
    <source>
        <dbReference type="ARBA" id="ARBA00022679"/>
    </source>
</evidence>
<keyword evidence="7 19" id="KW-1003">Cell membrane</keyword>
<evidence type="ECO:0000313" key="20">
    <source>
        <dbReference type="EMBL" id="PWJ14198.1"/>
    </source>
</evidence>
<feature type="transmembrane region" description="Helical" evidence="19">
    <location>
        <begin position="229"/>
        <end position="249"/>
    </location>
</feature>
<comment type="pathway">
    <text evidence="3 19">Cofactor biosynthesis; adenosylcobalamin biosynthesis; adenosylcobalamin from cob(II)yrinate a,c-diamide: step 7/7.</text>
</comment>
<dbReference type="GO" id="GO:0005886">
    <property type="term" value="C:plasma membrane"/>
    <property type="evidence" value="ECO:0007669"/>
    <property type="project" value="UniProtKB-SubCell"/>
</dbReference>
<dbReference type="PANTHER" id="PTHR34148">
    <property type="entry name" value="ADENOSYLCOBINAMIDE-GDP RIBAZOLETRANSFERASE"/>
    <property type="match status" value="1"/>
</dbReference>
<dbReference type="EC" id="2.7.8.26" evidence="5 19"/>
<dbReference type="GO" id="GO:0009236">
    <property type="term" value="P:cobalamin biosynthetic process"/>
    <property type="evidence" value="ECO:0007669"/>
    <property type="project" value="UniProtKB-UniRule"/>
</dbReference>
<comment type="function">
    <text evidence="14 19">Joins adenosylcobinamide-GDP and alpha-ribazole to generate adenosylcobalamin (Ado-cobalamin). Also synthesizes adenosylcobalamin 5'-phosphate from adenosylcobinamide-GDP and alpha-ribazole 5'-phosphate.</text>
</comment>
<feature type="transmembrane region" description="Helical" evidence="19">
    <location>
        <begin position="132"/>
        <end position="156"/>
    </location>
</feature>
<evidence type="ECO:0000256" key="4">
    <source>
        <dbReference type="ARBA" id="ARBA00010561"/>
    </source>
</evidence>
<evidence type="ECO:0000256" key="15">
    <source>
        <dbReference type="ARBA" id="ARBA00032605"/>
    </source>
</evidence>
<evidence type="ECO:0000256" key="8">
    <source>
        <dbReference type="ARBA" id="ARBA00022573"/>
    </source>
</evidence>
<dbReference type="InterPro" id="IPR003805">
    <property type="entry name" value="CobS"/>
</dbReference>
<feature type="transmembrane region" description="Helical" evidence="19">
    <location>
        <begin position="29"/>
        <end position="48"/>
    </location>
</feature>